<evidence type="ECO:0000256" key="5">
    <source>
        <dbReference type="ARBA" id="ARBA00012754"/>
    </source>
</evidence>
<evidence type="ECO:0000313" key="17">
    <source>
        <dbReference type="EMBL" id="KIM32355.1"/>
    </source>
</evidence>
<dbReference type="Gene3D" id="3.20.20.80">
    <property type="entry name" value="Glycosidases"/>
    <property type="match status" value="1"/>
</dbReference>
<dbReference type="InterPro" id="IPR041625">
    <property type="entry name" value="Beta-mannosidase_Ig"/>
</dbReference>
<dbReference type="InterPro" id="IPR054593">
    <property type="entry name" value="Beta-mannosidase-like_N2"/>
</dbReference>
<keyword evidence="7 17" id="KW-0378">Hydrolase</keyword>
<dbReference type="FunFam" id="3.20.20.80:FF:000050">
    <property type="entry name" value="Beta-mannosidase B"/>
    <property type="match status" value="1"/>
</dbReference>
<dbReference type="HOGENOM" id="CLU_005015_1_1_1"/>
<reference evidence="17 18" key="1">
    <citation type="submission" date="2014-04" db="EMBL/GenBank/DDBJ databases">
        <authorList>
            <consortium name="DOE Joint Genome Institute"/>
            <person name="Kuo A."/>
            <person name="Zuccaro A."/>
            <person name="Kohler A."/>
            <person name="Nagy L.G."/>
            <person name="Floudas D."/>
            <person name="Copeland A."/>
            <person name="Barry K.W."/>
            <person name="Cichocki N."/>
            <person name="Veneault-Fourrey C."/>
            <person name="LaButti K."/>
            <person name="Lindquist E.A."/>
            <person name="Lipzen A."/>
            <person name="Lundell T."/>
            <person name="Morin E."/>
            <person name="Murat C."/>
            <person name="Sun H."/>
            <person name="Tunlid A."/>
            <person name="Henrissat B."/>
            <person name="Grigoriev I.V."/>
            <person name="Hibbett D.S."/>
            <person name="Martin F."/>
            <person name="Nordberg H.P."/>
            <person name="Cantor M.N."/>
            <person name="Hua S.X."/>
        </authorList>
    </citation>
    <scope>NUCLEOTIDE SEQUENCE [LARGE SCALE GENOMIC DNA]</scope>
    <source>
        <strain evidence="17 18">MAFF 305830</strain>
    </source>
</reference>
<feature type="domain" description="Beta-mannosidase Ig-fold" evidence="14">
    <location>
        <begin position="817"/>
        <end position="872"/>
    </location>
</feature>
<evidence type="ECO:0000256" key="10">
    <source>
        <dbReference type="ARBA" id="ARBA00038429"/>
    </source>
</evidence>
<evidence type="ECO:0000256" key="9">
    <source>
        <dbReference type="ARBA" id="ARBA00023295"/>
    </source>
</evidence>
<comment type="similarity">
    <text evidence="10">Belongs to the glycosyl hydrolase 2 family. Beta-mannosidase B subfamily.</text>
</comment>
<sequence>MSRTTHLLSDSWAWKQYVKDKDSDIALITDFHLDQGADLTSWKPCESIPSDIHVELLRAGLIPDPLVGSNEHAIQWIADAEWLYGCIFQIEHLAEVLDGSRRAELVFEGLDTICTVYLNGRVVLETDNMFLSHSIPLNPTSLSATNHNVLVLHFSSARHVAKNREAQYGAVRAGSCNLGDPSRVYIRKAQYHFRWDWGPELMSVGPWKPIKVNTYTKRIIELDTSAEVDVSRSQSRLSLHVSIDNTANSDSSLHITLRKKGAPVKEANLALNGEKNPLLCSLQWGFGPHEIALWWPVGYGSPDLYDLEINLRNNNGDVLDCVSRSVGFRDVQLIQIPLSNGSPGTSFYFKVNGVKMFIGGSNWIPGECSLPTMTEKKYRAWLELLKRGGQNCVRVWGGGIYEDDAFYDICDELGILVWQDFAFACGVYPAHPEFVASVRKEAECNVKRIRHHPSLAILCGNNEDYQQMLQWGVEGGLPAREIYEKVLPEVVEALTSPCIPYVYGSPYGGEGWDTSSPIVGDVHQWDVWAGSGCPYQDYDIMGGRFISEFGVPSLPCLRTVEKYFPEGDKTPVAQRHPQSKEVQQHTKAGSYERRFAILMNENFRMTGDLESYMYLTQLMQSEAIGSAYQVWRRQWKGDGCEETGGVIVWQMNDCWPVTSWAIVDYYLRPKPAFYAIARELRTITIGIQREVQKNRTNDRPRAFYEFGAFQSTGATLDIWATNSSLSAQTVSFRLTAFDLESDWRYEESRQLELAPNASTDIIVSMPCPHRYQDDPTPRLPTPSCSVVVAAFLHDSSGRFIAQHVNWPHPFKFIEPRDPEIHARLKEDELTISVKHPVKGLFLSAPGNEDDVSWSDNGFDVVPGYPYQIHVSGANGRQIHVAYLGREKAKPLTIEM</sequence>
<comment type="catalytic activity">
    <reaction evidence="1">
        <text>Hydrolysis of terminal, non-reducing beta-D-mannose residues in beta-D-mannosides.</text>
        <dbReference type="EC" id="3.2.1.25"/>
    </reaction>
</comment>
<comment type="subunit">
    <text evidence="4">Homodimer.</text>
</comment>
<name>A0A0C3B697_SERVB</name>
<evidence type="ECO:0000256" key="3">
    <source>
        <dbReference type="ARBA" id="ARBA00004740"/>
    </source>
</evidence>
<accession>A0A0C3B697</accession>
<dbReference type="EC" id="3.2.1.25" evidence="5"/>
<comment type="subcellular location">
    <subcellularLocation>
        <location evidence="2">Secreted</location>
    </subcellularLocation>
</comment>
<dbReference type="InterPro" id="IPR041447">
    <property type="entry name" value="Mannosidase_ig"/>
</dbReference>
<dbReference type="Gene3D" id="2.60.40.10">
    <property type="entry name" value="Immunoglobulins"/>
    <property type="match status" value="2"/>
</dbReference>
<feature type="domain" description="Mannosidase Ig/CBM-like" evidence="15">
    <location>
        <begin position="715"/>
        <end position="811"/>
    </location>
</feature>
<evidence type="ECO:0000256" key="1">
    <source>
        <dbReference type="ARBA" id="ARBA00000829"/>
    </source>
</evidence>
<dbReference type="Pfam" id="PF22666">
    <property type="entry name" value="Glyco_hydro_2_N2"/>
    <property type="match status" value="1"/>
</dbReference>
<dbReference type="InterPro" id="IPR050887">
    <property type="entry name" value="Beta-mannosidase_GH2"/>
</dbReference>
<evidence type="ECO:0000256" key="4">
    <source>
        <dbReference type="ARBA" id="ARBA00011738"/>
    </source>
</evidence>
<dbReference type="Gene3D" id="2.60.120.260">
    <property type="entry name" value="Galactose-binding domain-like"/>
    <property type="match status" value="1"/>
</dbReference>
<evidence type="ECO:0000256" key="6">
    <source>
        <dbReference type="ARBA" id="ARBA00022525"/>
    </source>
</evidence>
<evidence type="ECO:0000256" key="7">
    <source>
        <dbReference type="ARBA" id="ARBA00022801"/>
    </source>
</evidence>
<dbReference type="InterPro" id="IPR036156">
    <property type="entry name" value="Beta-gal/glucu_dom_sf"/>
</dbReference>
<dbReference type="SUPFAM" id="SSF49303">
    <property type="entry name" value="beta-Galactosidase/glucuronidase domain"/>
    <property type="match status" value="2"/>
</dbReference>
<proteinExistence type="inferred from homology"/>
<dbReference type="GO" id="GO:0005576">
    <property type="term" value="C:extracellular region"/>
    <property type="evidence" value="ECO:0007669"/>
    <property type="project" value="UniProtKB-SubCell"/>
</dbReference>
<organism evidence="17 18">
    <name type="scientific">Serendipita vermifera MAFF 305830</name>
    <dbReference type="NCBI Taxonomy" id="933852"/>
    <lineage>
        <taxon>Eukaryota</taxon>
        <taxon>Fungi</taxon>
        <taxon>Dikarya</taxon>
        <taxon>Basidiomycota</taxon>
        <taxon>Agaricomycotina</taxon>
        <taxon>Agaricomycetes</taxon>
        <taxon>Sebacinales</taxon>
        <taxon>Serendipitaceae</taxon>
        <taxon>Serendipita</taxon>
    </lineage>
</organism>
<evidence type="ECO:0000259" key="15">
    <source>
        <dbReference type="Pfam" id="PF17786"/>
    </source>
</evidence>
<dbReference type="AlphaFoldDB" id="A0A0C3B697"/>
<feature type="domain" description="Beta-mannosidase-like galactose-binding" evidence="16">
    <location>
        <begin position="39"/>
        <end position="208"/>
    </location>
</feature>
<keyword evidence="8" id="KW-0325">Glycoprotein</keyword>
<dbReference type="SUPFAM" id="SSF51445">
    <property type="entry name" value="(Trans)glycosidases"/>
    <property type="match status" value="1"/>
</dbReference>
<dbReference type="SUPFAM" id="SSF49785">
    <property type="entry name" value="Galactose-binding domain-like"/>
    <property type="match status" value="1"/>
</dbReference>
<comment type="pathway">
    <text evidence="3">Glycan metabolism; N-glycan degradation.</text>
</comment>
<evidence type="ECO:0000256" key="12">
    <source>
        <dbReference type="ARBA" id="ARBA00041614"/>
    </source>
</evidence>
<dbReference type="OrthoDB" id="2866996at2759"/>
<dbReference type="Pfam" id="PF17786">
    <property type="entry name" value="Mannosidase_ig"/>
    <property type="match status" value="1"/>
</dbReference>
<dbReference type="InterPro" id="IPR017853">
    <property type="entry name" value="GH"/>
</dbReference>
<reference evidence="18" key="2">
    <citation type="submission" date="2015-01" db="EMBL/GenBank/DDBJ databases">
        <title>Evolutionary Origins and Diversification of the Mycorrhizal Mutualists.</title>
        <authorList>
            <consortium name="DOE Joint Genome Institute"/>
            <consortium name="Mycorrhizal Genomics Consortium"/>
            <person name="Kohler A."/>
            <person name="Kuo A."/>
            <person name="Nagy L.G."/>
            <person name="Floudas D."/>
            <person name="Copeland A."/>
            <person name="Barry K.W."/>
            <person name="Cichocki N."/>
            <person name="Veneault-Fourrey C."/>
            <person name="LaButti K."/>
            <person name="Lindquist E.A."/>
            <person name="Lipzen A."/>
            <person name="Lundell T."/>
            <person name="Morin E."/>
            <person name="Murat C."/>
            <person name="Riley R."/>
            <person name="Ohm R."/>
            <person name="Sun H."/>
            <person name="Tunlid A."/>
            <person name="Henrissat B."/>
            <person name="Grigoriev I.V."/>
            <person name="Hibbett D.S."/>
            <person name="Martin F."/>
        </authorList>
    </citation>
    <scope>NUCLEOTIDE SEQUENCE [LARGE SCALE GENOMIC DNA]</scope>
    <source>
        <strain evidence="18">MAFF 305830</strain>
    </source>
</reference>
<dbReference type="EMBL" id="KN824280">
    <property type="protein sequence ID" value="KIM32355.1"/>
    <property type="molecule type" value="Genomic_DNA"/>
</dbReference>
<dbReference type="STRING" id="933852.A0A0C3B697"/>
<gene>
    <name evidence="17" type="ORF">M408DRAFT_217378</name>
</gene>
<evidence type="ECO:0000259" key="14">
    <source>
        <dbReference type="Pfam" id="PF17753"/>
    </source>
</evidence>
<dbReference type="Pfam" id="PF00703">
    <property type="entry name" value="Glyco_hydro_2"/>
    <property type="match status" value="1"/>
</dbReference>
<evidence type="ECO:0000256" key="11">
    <source>
        <dbReference type="ARBA" id="ARBA00041069"/>
    </source>
</evidence>
<dbReference type="PANTHER" id="PTHR43730">
    <property type="entry name" value="BETA-MANNOSIDASE"/>
    <property type="match status" value="1"/>
</dbReference>
<dbReference type="InterPro" id="IPR008979">
    <property type="entry name" value="Galactose-bd-like_sf"/>
</dbReference>
<dbReference type="Proteomes" id="UP000054097">
    <property type="component" value="Unassembled WGS sequence"/>
</dbReference>
<evidence type="ECO:0000256" key="8">
    <source>
        <dbReference type="ARBA" id="ARBA00023180"/>
    </source>
</evidence>
<dbReference type="InterPro" id="IPR013783">
    <property type="entry name" value="Ig-like_fold"/>
</dbReference>
<dbReference type="PANTHER" id="PTHR43730:SF1">
    <property type="entry name" value="BETA-MANNOSIDASE"/>
    <property type="match status" value="1"/>
</dbReference>
<dbReference type="GO" id="GO:0004567">
    <property type="term" value="F:beta-mannosidase activity"/>
    <property type="evidence" value="ECO:0007669"/>
    <property type="project" value="UniProtKB-EC"/>
</dbReference>
<dbReference type="InterPro" id="IPR006102">
    <property type="entry name" value="Ig-like_GH2"/>
</dbReference>
<dbReference type="GO" id="GO:0005975">
    <property type="term" value="P:carbohydrate metabolic process"/>
    <property type="evidence" value="ECO:0007669"/>
    <property type="project" value="InterPro"/>
</dbReference>
<evidence type="ECO:0000313" key="18">
    <source>
        <dbReference type="Proteomes" id="UP000054097"/>
    </source>
</evidence>
<keyword evidence="18" id="KW-1185">Reference proteome</keyword>
<evidence type="ECO:0000256" key="2">
    <source>
        <dbReference type="ARBA" id="ARBA00004613"/>
    </source>
</evidence>
<keyword evidence="9" id="KW-0326">Glycosidase</keyword>
<dbReference type="Pfam" id="PF17753">
    <property type="entry name" value="Ig_mannosidase"/>
    <property type="match status" value="1"/>
</dbReference>
<keyword evidence="6" id="KW-0964">Secreted</keyword>
<evidence type="ECO:0000259" key="16">
    <source>
        <dbReference type="Pfam" id="PF22666"/>
    </source>
</evidence>
<feature type="domain" description="Glycoside hydrolase family 2 immunoglobulin-like beta-sandwich" evidence="13">
    <location>
        <begin position="223"/>
        <end position="329"/>
    </location>
</feature>
<evidence type="ECO:0000259" key="13">
    <source>
        <dbReference type="Pfam" id="PF00703"/>
    </source>
</evidence>
<dbReference type="GO" id="GO:0006516">
    <property type="term" value="P:glycoprotein catabolic process"/>
    <property type="evidence" value="ECO:0007669"/>
    <property type="project" value="TreeGrafter"/>
</dbReference>
<protein>
    <recommendedName>
        <fullName evidence="11">Beta-mannosidase B</fullName>
        <ecNumber evidence="5">3.2.1.25</ecNumber>
    </recommendedName>
    <alternativeName>
        <fullName evidence="12">Mannanase B</fullName>
    </alternativeName>
</protein>